<name>A0A5B8RKQ4_9ZZZZ</name>
<evidence type="ECO:0000259" key="1">
    <source>
        <dbReference type="Pfam" id="PF07995"/>
    </source>
</evidence>
<dbReference type="InterPro" id="IPR011042">
    <property type="entry name" value="6-blade_b-propeller_TolB-like"/>
</dbReference>
<feature type="domain" description="Glucose/Sorbosone dehydrogenase" evidence="1">
    <location>
        <begin position="1"/>
        <end position="131"/>
    </location>
</feature>
<sequence length="135" mass="14492">MGQDAREEIDVVTAGGNYGWDCREGSLTVDASLRSSACDSLTDSDFTAPLTEYGHDLGESVTGGYVYRGTRLAALTGRYVFGDFISGRIWAYDRGSDERELLVDTGLSISTFGTDDAGNLYIGDYGSGALYRLSP</sequence>
<organism evidence="2">
    <name type="scientific">uncultured organism</name>
    <dbReference type="NCBI Taxonomy" id="155900"/>
    <lineage>
        <taxon>unclassified sequences</taxon>
        <taxon>environmental samples</taxon>
    </lineage>
</organism>
<gene>
    <name evidence="2" type="ORF">KBTEX_03915</name>
</gene>
<dbReference type="EMBL" id="MN079280">
    <property type="protein sequence ID" value="QEA07557.1"/>
    <property type="molecule type" value="Genomic_DNA"/>
</dbReference>
<dbReference type="Gene3D" id="2.120.10.30">
    <property type="entry name" value="TolB, C-terminal domain"/>
    <property type="match status" value="1"/>
</dbReference>
<accession>A0A5B8RKQ4</accession>
<dbReference type="Pfam" id="PF07995">
    <property type="entry name" value="GSDH"/>
    <property type="match status" value="1"/>
</dbReference>
<dbReference type="InterPro" id="IPR012938">
    <property type="entry name" value="Glc/Sorbosone_DH"/>
</dbReference>
<dbReference type="SUPFAM" id="SSF50952">
    <property type="entry name" value="Soluble quinoprotein glucose dehydrogenase"/>
    <property type="match status" value="1"/>
</dbReference>
<dbReference type="AlphaFoldDB" id="A0A5B8RKQ4"/>
<protein>
    <recommendedName>
        <fullName evidence="1">Glucose/Sorbosone dehydrogenase domain-containing protein</fullName>
    </recommendedName>
</protein>
<evidence type="ECO:0000313" key="2">
    <source>
        <dbReference type="EMBL" id="QEA07557.1"/>
    </source>
</evidence>
<dbReference type="PANTHER" id="PTHR19328:SF75">
    <property type="entry name" value="ALDOSE SUGAR DEHYDROGENASE YLII"/>
    <property type="match status" value="1"/>
</dbReference>
<dbReference type="PANTHER" id="PTHR19328">
    <property type="entry name" value="HEDGEHOG-INTERACTING PROTEIN"/>
    <property type="match status" value="1"/>
</dbReference>
<proteinExistence type="predicted"/>
<dbReference type="InterPro" id="IPR011041">
    <property type="entry name" value="Quinoprot_gluc/sorb_DH_b-prop"/>
</dbReference>
<reference evidence="2" key="1">
    <citation type="submission" date="2019-06" db="EMBL/GenBank/DDBJ databases">
        <authorList>
            <person name="Murdoch R.W."/>
            <person name="Fathepure B."/>
        </authorList>
    </citation>
    <scope>NUCLEOTIDE SEQUENCE</scope>
</reference>